<feature type="transmembrane region" description="Helical" evidence="1">
    <location>
        <begin position="42"/>
        <end position="63"/>
    </location>
</feature>
<dbReference type="PANTHER" id="PTHR34300">
    <property type="entry name" value="QUEUOSINE PRECURSOR TRANSPORTER-RELATED"/>
    <property type="match status" value="1"/>
</dbReference>
<dbReference type="AlphaFoldDB" id="A0A645F1J2"/>
<proteinExistence type="inferred from homology"/>
<dbReference type="NCBIfam" id="TIGR00697">
    <property type="entry name" value="queuosine precursor transporter"/>
    <property type="match status" value="1"/>
</dbReference>
<feature type="transmembrane region" description="Helical" evidence="1">
    <location>
        <begin position="159"/>
        <end position="177"/>
    </location>
</feature>
<protein>
    <recommendedName>
        <fullName evidence="3">Queuosine transporter</fullName>
    </recommendedName>
</protein>
<keyword evidence="1" id="KW-1133">Transmembrane helix</keyword>
<dbReference type="EMBL" id="VSSQ01054199">
    <property type="protein sequence ID" value="MPN08178.1"/>
    <property type="molecule type" value="Genomic_DNA"/>
</dbReference>
<accession>A0A645F1J2</accession>
<dbReference type="Pfam" id="PF02592">
    <property type="entry name" value="Vut_1"/>
    <property type="match status" value="1"/>
</dbReference>
<keyword evidence="1" id="KW-0472">Membrane</keyword>
<evidence type="ECO:0008006" key="3">
    <source>
        <dbReference type="Google" id="ProtNLM"/>
    </source>
</evidence>
<dbReference type="InterPro" id="IPR003744">
    <property type="entry name" value="YhhQ"/>
</dbReference>
<dbReference type="HAMAP" id="MF_02088">
    <property type="entry name" value="Q_prec_transport"/>
    <property type="match status" value="1"/>
</dbReference>
<feature type="transmembrane region" description="Helical" evidence="1">
    <location>
        <begin position="12"/>
        <end position="30"/>
    </location>
</feature>
<evidence type="ECO:0000313" key="2">
    <source>
        <dbReference type="EMBL" id="MPN08178.1"/>
    </source>
</evidence>
<reference evidence="2" key="1">
    <citation type="submission" date="2019-08" db="EMBL/GenBank/DDBJ databases">
        <authorList>
            <person name="Kucharzyk K."/>
            <person name="Murdoch R.W."/>
            <person name="Higgins S."/>
            <person name="Loffler F."/>
        </authorList>
    </citation>
    <scope>NUCLEOTIDE SEQUENCE</scope>
</reference>
<feature type="transmembrane region" description="Helical" evidence="1">
    <location>
        <begin position="116"/>
        <end position="139"/>
    </location>
</feature>
<evidence type="ECO:0000256" key="1">
    <source>
        <dbReference type="SAM" id="Phobius"/>
    </source>
</evidence>
<name>A0A645F1J2_9ZZZZ</name>
<sequence>MLSSNKAVEHKSDILVGLYVFCIITAELMGSKSFPLFKIFNFNLTGSVGMLLIPWIFSINDIFVEVFGIKRAKNLARISILLVSLLILLAALAVVLPPSSRYASTNEAYKIIFSQSIRISIASLIAMAASNFADVNIFWRLKQKLKNQKLWFRNNLSNILATFLDTVVFMTIAFYSLNKSPIDNFHFLLGIILPYWLLKVSMSTISTPFVYLGIKWLKKSD</sequence>
<keyword evidence="1" id="KW-0812">Transmembrane</keyword>
<dbReference type="PANTHER" id="PTHR34300:SF2">
    <property type="entry name" value="QUEUOSINE PRECURSOR TRANSPORTER-RELATED"/>
    <property type="match status" value="1"/>
</dbReference>
<feature type="transmembrane region" description="Helical" evidence="1">
    <location>
        <begin position="189"/>
        <end position="214"/>
    </location>
</feature>
<organism evidence="2">
    <name type="scientific">bioreactor metagenome</name>
    <dbReference type="NCBI Taxonomy" id="1076179"/>
    <lineage>
        <taxon>unclassified sequences</taxon>
        <taxon>metagenomes</taxon>
        <taxon>ecological metagenomes</taxon>
    </lineage>
</organism>
<feature type="transmembrane region" description="Helical" evidence="1">
    <location>
        <begin position="75"/>
        <end position="96"/>
    </location>
</feature>
<gene>
    <name evidence="2" type="ORF">SDC9_155458</name>
</gene>
<comment type="caution">
    <text evidence="2">The sequence shown here is derived from an EMBL/GenBank/DDBJ whole genome shotgun (WGS) entry which is preliminary data.</text>
</comment>